<comment type="similarity">
    <text evidence="1">Belongs to the BlaI transcriptional regulatory family.</text>
</comment>
<organism evidence="5 6">
    <name type="scientific">Sinosporangium siamense</name>
    <dbReference type="NCBI Taxonomy" id="1367973"/>
    <lineage>
        <taxon>Bacteria</taxon>
        <taxon>Bacillati</taxon>
        <taxon>Actinomycetota</taxon>
        <taxon>Actinomycetes</taxon>
        <taxon>Streptosporangiales</taxon>
        <taxon>Streptosporangiaceae</taxon>
        <taxon>Sinosporangium</taxon>
    </lineage>
</organism>
<dbReference type="Gene3D" id="6.10.140.850">
    <property type="match status" value="1"/>
</dbReference>
<sequence length="121" mass="13202">MRLGNLERSIMEALWDRPEGMLAQDVAEVLPSRPAVTTVLTVLVRLTGKGLVHRERQGRAHLYRAAGDKDSFVAEVMRAALDEAGDLETAVQRFVGTVSPEVAAALRDALEGRDGPRPRLS</sequence>
<evidence type="ECO:0000256" key="4">
    <source>
        <dbReference type="ARBA" id="ARBA00023163"/>
    </source>
</evidence>
<dbReference type="Proteomes" id="UP000606172">
    <property type="component" value="Unassembled WGS sequence"/>
</dbReference>
<keyword evidence="2" id="KW-0805">Transcription regulation</keyword>
<dbReference type="Pfam" id="PF03965">
    <property type="entry name" value="Penicillinase_R"/>
    <property type="match status" value="1"/>
</dbReference>
<dbReference type="GO" id="GO:0003677">
    <property type="term" value="F:DNA binding"/>
    <property type="evidence" value="ECO:0007669"/>
    <property type="project" value="UniProtKB-KW"/>
</dbReference>
<keyword evidence="3" id="KW-0238">DNA-binding</keyword>
<dbReference type="InterPro" id="IPR036388">
    <property type="entry name" value="WH-like_DNA-bd_sf"/>
</dbReference>
<keyword evidence="6" id="KW-1185">Reference proteome</keyword>
<evidence type="ECO:0000313" key="5">
    <source>
        <dbReference type="EMBL" id="GII96895.1"/>
    </source>
</evidence>
<reference evidence="5" key="1">
    <citation type="submission" date="2021-01" db="EMBL/GenBank/DDBJ databases">
        <title>Whole genome shotgun sequence of Sinosporangium siamense NBRC 109515.</title>
        <authorList>
            <person name="Komaki H."/>
            <person name="Tamura T."/>
        </authorList>
    </citation>
    <scope>NUCLEOTIDE SEQUENCE</scope>
    <source>
        <strain evidence="5">NBRC 109515</strain>
    </source>
</reference>
<protein>
    <recommendedName>
        <fullName evidence="7">Transcriptional regulator</fullName>
    </recommendedName>
</protein>
<evidence type="ECO:0008006" key="7">
    <source>
        <dbReference type="Google" id="ProtNLM"/>
    </source>
</evidence>
<dbReference type="EMBL" id="BOOW01000052">
    <property type="protein sequence ID" value="GII96895.1"/>
    <property type="molecule type" value="Genomic_DNA"/>
</dbReference>
<evidence type="ECO:0000256" key="2">
    <source>
        <dbReference type="ARBA" id="ARBA00023015"/>
    </source>
</evidence>
<evidence type="ECO:0000256" key="1">
    <source>
        <dbReference type="ARBA" id="ARBA00011046"/>
    </source>
</evidence>
<dbReference type="SUPFAM" id="SSF46785">
    <property type="entry name" value="Winged helix' DNA-binding domain"/>
    <property type="match status" value="1"/>
</dbReference>
<evidence type="ECO:0000313" key="6">
    <source>
        <dbReference type="Proteomes" id="UP000606172"/>
    </source>
</evidence>
<comment type="caution">
    <text evidence="5">The sequence shown here is derived from an EMBL/GenBank/DDBJ whole genome shotgun (WGS) entry which is preliminary data.</text>
</comment>
<dbReference type="GO" id="GO:0045892">
    <property type="term" value="P:negative regulation of DNA-templated transcription"/>
    <property type="evidence" value="ECO:0007669"/>
    <property type="project" value="InterPro"/>
</dbReference>
<accession>A0A919RN88</accession>
<proteinExistence type="inferred from homology"/>
<dbReference type="AlphaFoldDB" id="A0A919RN88"/>
<dbReference type="InterPro" id="IPR005650">
    <property type="entry name" value="BlaI_family"/>
</dbReference>
<gene>
    <name evidence="5" type="ORF">Ssi02_71260</name>
</gene>
<evidence type="ECO:0000256" key="3">
    <source>
        <dbReference type="ARBA" id="ARBA00023125"/>
    </source>
</evidence>
<keyword evidence="4" id="KW-0804">Transcription</keyword>
<dbReference type="InterPro" id="IPR036390">
    <property type="entry name" value="WH_DNA-bd_sf"/>
</dbReference>
<dbReference type="RefSeq" id="WP_204032086.1">
    <property type="nucleotide sequence ID" value="NZ_BOOW01000052.1"/>
</dbReference>
<name>A0A919RN88_9ACTN</name>
<dbReference type="Gene3D" id="1.10.10.10">
    <property type="entry name" value="Winged helix-like DNA-binding domain superfamily/Winged helix DNA-binding domain"/>
    <property type="match status" value="1"/>
</dbReference>